<accession>A0A0G4F4D8</accession>
<evidence type="ECO:0000313" key="2">
    <source>
        <dbReference type="EMBL" id="CEM06664.1"/>
    </source>
</evidence>
<name>A0A0G4F4D8_9ALVE</name>
<dbReference type="EMBL" id="CDMZ01000102">
    <property type="protein sequence ID" value="CEM06664.1"/>
    <property type="molecule type" value="Genomic_DNA"/>
</dbReference>
<protein>
    <recommendedName>
        <fullName evidence="1">Endonuclease/exonuclease/phosphatase domain-containing protein</fullName>
    </recommendedName>
</protein>
<dbReference type="Gene3D" id="3.60.10.10">
    <property type="entry name" value="Endonuclease/exonuclease/phosphatase"/>
    <property type="match status" value="1"/>
</dbReference>
<reference evidence="2" key="1">
    <citation type="submission" date="2014-11" db="EMBL/GenBank/DDBJ databases">
        <authorList>
            <person name="Otto D Thomas"/>
            <person name="Naeem Raeece"/>
        </authorList>
    </citation>
    <scope>NUCLEOTIDE SEQUENCE</scope>
</reference>
<dbReference type="SUPFAM" id="SSF56219">
    <property type="entry name" value="DNase I-like"/>
    <property type="match status" value="1"/>
</dbReference>
<gene>
    <name evidence="2" type="ORF">Cvel_15010</name>
</gene>
<dbReference type="Pfam" id="PF03372">
    <property type="entry name" value="Exo_endo_phos"/>
    <property type="match status" value="1"/>
</dbReference>
<dbReference type="InterPro" id="IPR005135">
    <property type="entry name" value="Endo/exonuclease/phosphatase"/>
</dbReference>
<dbReference type="InterPro" id="IPR036691">
    <property type="entry name" value="Endo/exonu/phosph_ase_sf"/>
</dbReference>
<dbReference type="GO" id="GO:0003824">
    <property type="term" value="F:catalytic activity"/>
    <property type="evidence" value="ECO:0007669"/>
    <property type="project" value="InterPro"/>
</dbReference>
<feature type="domain" description="Endonuclease/exonuclease/phosphatase" evidence="1">
    <location>
        <begin position="19"/>
        <end position="288"/>
    </location>
</feature>
<organism evidence="2">
    <name type="scientific">Chromera velia CCMP2878</name>
    <dbReference type="NCBI Taxonomy" id="1169474"/>
    <lineage>
        <taxon>Eukaryota</taxon>
        <taxon>Sar</taxon>
        <taxon>Alveolata</taxon>
        <taxon>Colpodellida</taxon>
        <taxon>Chromeraceae</taxon>
        <taxon>Chromera</taxon>
    </lineage>
</organism>
<evidence type="ECO:0000259" key="1">
    <source>
        <dbReference type="Pfam" id="PF03372"/>
    </source>
</evidence>
<proteinExistence type="predicted"/>
<sequence>MSQGGQQQGDFSSKSFSLLTYNVNFSICKIRNGQLKARSSACKVLQALKEVLPDAIALQETNEGWEALWSGDDFLSGSYQGVWHHRGAAGGQAFLLKKENGWQITDHRMVNTRRHVEGSWFEQLTVLLTRTAPPPVVSSEKQNSLPHSTSDTQIRIVCVHLRPPKGWMAATSQTRADELEYTLQNWNVDETQGTESTDMGRPALVCGDFNECEGYKALALLQSKYGLRNGLAEHDPQKETMSVDVPLLWGLFTWHRTFRLDHIFYSPLQLSCDECRVVRGYEEGASDHQPVVGVFTLNQISSPT</sequence>
<dbReference type="VEuPathDB" id="CryptoDB:Cvel_15010"/>
<dbReference type="AlphaFoldDB" id="A0A0G4F4D8"/>